<dbReference type="Pfam" id="PF12730">
    <property type="entry name" value="ABC2_membrane_4"/>
    <property type="match status" value="1"/>
</dbReference>
<dbReference type="Proteomes" id="UP000307768">
    <property type="component" value="Unassembled WGS sequence"/>
</dbReference>
<evidence type="ECO:0000313" key="2">
    <source>
        <dbReference type="EMBL" id="KAA1424547.1"/>
    </source>
</evidence>
<accession>A0A5Q6S2D6</accession>
<organism evidence="2 3">
    <name type="scientific">Mumia zhuanghuii</name>
    <dbReference type="NCBI Taxonomy" id="2585211"/>
    <lineage>
        <taxon>Bacteria</taxon>
        <taxon>Bacillati</taxon>
        <taxon>Actinomycetota</taxon>
        <taxon>Actinomycetes</taxon>
        <taxon>Propionibacteriales</taxon>
        <taxon>Nocardioidaceae</taxon>
        <taxon>Mumia</taxon>
    </lineage>
</organism>
<dbReference type="RefSeq" id="WP_149767453.1">
    <property type="nucleotide sequence ID" value="NZ_VDFQ02000001.1"/>
</dbReference>
<keyword evidence="1" id="KW-0472">Membrane</keyword>
<feature type="transmembrane region" description="Helical" evidence="1">
    <location>
        <begin position="164"/>
        <end position="186"/>
    </location>
</feature>
<name>A0A5Q6S2D6_9ACTN</name>
<feature type="transmembrane region" description="Helical" evidence="1">
    <location>
        <begin position="243"/>
        <end position="265"/>
    </location>
</feature>
<feature type="transmembrane region" description="Helical" evidence="1">
    <location>
        <begin position="75"/>
        <end position="95"/>
    </location>
</feature>
<evidence type="ECO:0000313" key="3">
    <source>
        <dbReference type="Proteomes" id="UP000307768"/>
    </source>
</evidence>
<dbReference type="OrthoDB" id="5188656at2"/>
<feature type="transmembrane region" description="Helical" evidence="1">
    <location>
        <begin position="123"/>
        <end position="144"/>
    </location>
</feature>
<gene>
    <name evidence="2" type="ORF">FE697_001040</name>
</gene>
<evidence type="ECO:0000256" key="1">
    <source>
        <dbReference type="SAM" id="Phobius"/>
    </source>
</evidence>
<feature type="transmembrane region" description="Helical" evidence="1">
    <location>
        <begin position="193"/>
        <end position="218"/>
    </location>
</feature>
<sequence>MTATAVVAERAADTATRQDFGDVLRAEWIKLRSVRSTWWTLGSLVVLGAGLTIVMCWGNADWLASEGADESPGSFITWGMMIAQITAVVLGVLAVTNEYSTGMVRTTFAAVPRRSRVLLAKSLLVAGLLFVVGTATALIGYFGGNYFLDREGVGMALEGDVLRAMYGSGLYMAGLGLLSIAVGTLLRHTAGAITITIAVVFVISGMVALIPGDIGLFIERVMPGNAGSVIATPVTFNPNLLDAWPSFAIFAGEVAVLMAMAAVALRRRDA</sequence>
<feature type="transmembrane region" description="Helical" evidence="1">
    <location>
        <begin position="38"/>
        <end position="60"/>
    </location>
</feature>
<proteinExistence type="predicted"/>
<keyword evidence="1" id="KW-1133">Transmembrane helix</keyword>
<dbReference type="EMBL" id="VDFQ02000001">
    <property type="protein sequence ID" value="KAA1424547.1"/>
    <property type="molecule type" value="Genomic_DNA"/>
</dbReference>
<reference evidence="2 3" key="1">
    <citation type="submission" date="2019-09" db="EMBL/GenBank/DDBJ databases">
        <title>Mumia zhuanghuii sp. nov. isolated from the intestinal contents of plateau pika (Ochotona curzoniae) in the Qinghai-Tibet plateau of China.</title>
        <authorList>
            <person name="Tian Z."/>
        </authorList>
    </citation>
    <scope>NUCLEOTIDE SEQUENCE [LARGE SCALE GENOMIC DNA]</scope>
    <source>
        <strain evidence="3">350</strain>
    </source>
</reference>
<keyword evidence="1" id="KW-0812">Transmembrane</keyword>
<dbReference type="AlphaFoldDB" id="A0A5Q6S2D6"/>
<protein>
    <submittedName>
        <fullName evidence="2">ABC transporter permease</fullName>
    </submittedName>
</protein>
<comment type="caution">
    <text evidence="2">The sequence shown here is derived from an EMBL/GenBank/DDBJ whole genome shotgun (WGS) entry which is preliminary data.</text>
</comment>